<dbReference type="InterPro" id="IPR038592">
    <property type="entry name" value="CheD-like_sf"/>
</dbReference>
<comment type="catalytic activity">
    <reaction evidence="3">
        <text>L-glutaminyl-[protein] + H2O = L-glutamyl-[protein] + NH4(+)</text>
        <dbReference type="Rhea" id="RHEA:16441"/>
        <dbReference type="Rhea" id="RHEA-COMP:10207"/>
        <dbReference type="Rhea" id="RHEA-COMP:10208"/>
        <dbReference type="ChEBI" id="CHEBI:15377"/>
        <dbReference type="ChEBI" id="CHEBI:28938"/>
        <dbReference type="ChEBI" id="CHEBI:29973"/>
        <dbReference type="ChEBI" id="CHEBI:30011"/>
        <dbReference type="EC" id="3.5.1.44"/>
    </reaction>
</comment>
<name>A0ABU6HL03_9RHOB</name>
<evidence type="ECO:0000256" key="2">
    <source>
        <dbReference type="ARBA" id="ARBA00022801"/>
    </source>
</evidence>
<evidence type="ECO:0000256" key="1">
    <source>
        <dbReference type="ARBA" id="ARBA00022500"/>
    </source>
</evidence>
<feature type="region of interest" description="Disordered" evidence="4">
    <location>
        <begin position="158"/>
        <end position="183"/>
    </location>
</feature>
<dbReference type="RefSeq" id="WP_326298357.1">
    <property type="nucleotide sequence ID" value="NZ_JAYLLH010000023.1"/>
</dbReference>
<keyword evidence="1 3" id="KW-0145">Chemotaxis</keyword>
<dbReference type="CDD" id="cd16352">
    <property type="entry name" value="CheD"/>
    <property type="match status" value="1"/>
</dbReference>
<reference evidence="5 6" key="1">
    <citation type="submission" date="2024-01" db="EMBL/GenBank/DDBJ databases">
        <title>Mesobacterium rodlantinim sp. nov., isolated from shallow sea hydrothermal systems off Kueishantao Island.</title>
        <authorList>
            <person name="Su Z."/>
            <person name="Tang K."/>
        </authorList>
    </citation>
    <scope>NUCLEOTIDE SEQUENCE [LARGE SCALE GENOMIC DNA]</scope>
    <source>
        <strain evidence="5 6">TK19101</strain>
    </source>
</reference>
<dbReference type="PANTHER" id="PTHR35147">
    <property type="entry name" value="CHEMORECEPTOR GLUTAMINE DEAMIDASE CHED-RELATED"/>
    <property type="match status" value="1"/>
</dbReference>
<dbReference type="InterPro" id="IPR005659">
    <property type="entry name" value="Chemorcpt_Glu_NH3ase_CheD"/>
</dbReference>
<keyword evidence="2 3" id="KW-0378">Hydrolase</keyword>
<dbReference type="InterPro" id="IPR011324">
    <property type="entry name" value="Cytotoxic_necrot_fac-like_cat"/>
</dbReference>
<proteinExistence type="inferred from homology"/>
<protein>
    <recommendedName>
        <fullName evidence="3">Probable chemoreceptor glutamine deamidase CheD</fullName>
        <ecNumber evidence="3">3.5.1.44</ecNumber>
    </recommendedName>
</protein>
<accession>A0ABU6HL03</accession>
<organism evidence="5 6">
    <name type="scientific">Mesobacterium hydrothermale</name>
    <dbReference type="NCBI Taxonomy" id="3111907"/>
    <lineage>
        <taxon>Bacteria</taxon>
        <taxon>Pseudomonadati</taxon>
        <taxon>Pseudomonadota</taxon>
        <taxon>Alphaproteobacteria</taxon>
        <taxon>Rhodobacterales</taxon>
        <taxon>Roseobacteraceae</taxon>
        <taxon>Mesobacterium</taxon>
    </lineage>
</organism>
<dbReference type="HAMAP" id="MF_01440">
    <property type="entry name" value="CheD"/>
    <property type="match status" value="1"/>
</dbReference>
<dbReference type="SUPFAM" id="SSF64438">
    <property type="entry name" value="CNF1/YfiH-like putative cysteine hydrolases"/>
    <property type="match status" value="1"/>
</dbReference>
<comment type="caution">
    <text evidence="5">The sequence shown here is derived from an EMBL/GenBank/DDBJ whole genome shotgun (WGS) entry which is preliminary data.</text>
</comment>
<evidence type="ECO:0000313" key="6">
    <source>
        <dbReference type="Proteomes" id="UP001348149"/>
    </source>
</evidence>
<dbReference type="PANTHER" id="PTHR35147:SF2">
    <property type="entry name" value="CHEMORECEPTOR GLUTAMINE DEAMIDASE CHED-RELATED"/>
    <property type="match status" value="1"/>
</dbReference>
<evidence type="ECO:0000256" key="3">
    <source>
        <dbReference type="HAMAP-Rule" id="MF_01440"/>
    </source>
</evidence>
<evidence type="ECO:0000256" key="4">
    <source>
        <dbReference type="SAM" id="MobiDB-lite"/>
    </source>
</evidence>
<dbReference type="EMBL" id="JAYLLH010000023">
    <property type="protein sequence ID" value="MEC3862525.1"/>
    <property type="molecule type" value="Genomic_DNA"/>
</dbReference>
<dbReference type="Pfam" id="PF03975">
    <property type="entry name" value="CheD"/>
    <property type="match status" value="1"/>
</dbReference>
<dbReference type="Proteomes" id="UP001348149">
    <property type="component" value="Unassembled WGS sequence"/>
</dbReference>
<sequence>MTARSSLAPRGSTITVVQGEFRISDDPHVVLSTVLGSCVAVCLYDPTVHKGGMNHFLLPERAGACKSDIRFGAHAMELLINGLLKIGGRRETLRAKVFGGSSMATNLRDIGQSNAEFAKSFLHNENIPVVSESLGGTLARRVRFWPVTGRAKMLLIPNSPDLQSPASPRPLPMQSPVESVTLF</sequence>
<dbReference type="Gene3D" id="3.30.1330.200">
    <property type="match status" value="1"/>
</dbReference>
<keyword evidence="6" id="KW-1185">Reference proteome</keyword>
<comment type="function">
    <text evidence="3">Probably deamidates glutamine residues to glutamate on methyl-accepting chemotaxis receptors (MCPs), playing an important role in chemotaxis.</text>
</comment>
<comment type="similarity">
    <text evidence="3">Belongs to the CheD family.</text>
</comment>
<dbReference type="EC" id="3.5.1.44" evidence="3"/>
<evidence type="ECO:0000313" key="5">
    <source>
        <dbReference type="EMBL" id="MEC3862525.1"/>
    </source>
</evidence>
<gene>
    <name evidence="3" type="primary">cheD</name>
    <name evidence="5" type="ORF">VK792_14625</name>
</gene>